<organism evidence="2">
    <name type="scientific">Candidatus Caldatribacterium californiense</name>
    <dbReference type="NCBI Taxonomy" id="1454726"/>
    <lineage>
        <taxon>Bacteria</taxon>
        <taxon>Pseudomonadati</taxon>
        <taxon>Atribacterota</taxon>
        <taxon>Atribacteria</taxon>
        <taxon>Atribacterales</taxon>
        <taxon>Candidatus Caldatribacteriaceae</taxon>
        <taxon>Candidatus Caldatribacterium</taxon>
    </lineage>
</organism>
<name>A0A7V3YKF5_9BACT</name>
<gene>
    <name evidence="2" type="ORF">ENU96_01230</name>
</gene>
<dbReference type="AlphaFoldDB" id="A0A7V3YKF5"/>
<evidence type="ECO:0000256" key="1">
    <source>
        <dbReference type="SAM" id="Phobius"/>
    </source>
</evidence>
<proteinExistence type="predicted"/>
<keyword evidence="1" id="KW-1133">Transmembrane helix</keyword>
<dbReference type="EMBL" id="DTEN01000052">
    <property type="protein sequence ID" value="HGI74295.1"/>
    <property type="molecule type" value="Genomic_DNA"/>
</dbReference>
<keyword evidence="1" id="KW-0812">Transmembrane</keyword>
<comment type="caution">
    <text evidence="2">The sequence shown here is derived from an EMBL/GenBank/DDBJ whole genome shotgun (WGS) entry which is preliminary data.</text>
</comment>
<sequence length="93" mass="10250">MCYVGPLSGAIITSILWKRTKSLRVFWLNLLFWGGALFGVIDHLLNGELFLISEDVSRDLLIGGVITGAILAAWGGVLYAFRKRPELLKTLSS</sequence>
<protein>
    <submittedName>
        <fullName evidence="2">Uncharacterized protein</fullName>
    </submittedName>
</protein>
<feature type="transmembrane region" description="Helical" evidence="1">
    <location>
        <begin position="25"/>
        <end position="45"/>
    </location>
</feature>
<keyword evidence="1" id="KW-0472">Membrane</keyword>
<feature type="transmembrane region" description="Helical" evidence="1">
    <location>
        <begin position="60"/>
        <end position="81"/>
    </location>
</feature>
<reference evidence="2" key="1">
    <citation type="journal article" date="2020" name="mSystems">
        <title>Genome- and Community-Level Interaction Insights into Carbon Utilization and Element Cycling Functions of Hydrothermarchaeota in Hydrothermal Sediment.</title>
        <authorList>
            <person name="Zhou Z."/>
            <person name="Liu Y."/>
            <person name="Xu W."/>
            <person name="Pan J."/>
            <person name="Luo Z.H."/>
            <person name="Li M."/>
        </authorList>
    </citation>
    <scope>NUCLEOTIDE SEQUENCE [LARGE SCALE GENOMIC DNA]</scope>
    <source>
        <strain evidence="2">SpSt-716</strain>
    </source>
</reference>
<evidence type="ECO:0000313" key="2">
    <source>
        <dbReference type="EMBL" id="HGI74295.1"/>
    </source>
</evidence>
<accession>A0A7V3YKF5</accession>